<keyword evidence="4 6" id="KW-1133">Transmembrane helix</keyword>
<name>A0A4V6P686_9BACL</name>
<evidence type="ECO:0000256" key="4">
    <source>
        <dbReference type="ARBA" id="ARBA00022989"/>
    </source>
</evidence>
<evidence type="ECO:0000256" key="2">
    <source>
        <dbReference type="ARBA" id="ARBA00022475"/>
    </source>
</evidence>
<dbReference type="AlphaFoldDB" id="A0A4V6P686"/>
<feature type="transmembrane region" description="Helical" evidence="6">
    <location>
        <begin position="80"/>
        <end position="110"/>
    </location>
</feature>
<dbReference type="Pfam" id="PF07690">
    <property type="entry name" value="MFS_1"/>
    <property type="match status" value="1"/>
</dbReference>
<keyword evidence="5 6" id="KW-0472">Membrane</keyword>
<evidence type="ECO:0000313" key="7">
    <source>
        <dbReference type="EMBL" id="TCZ74022.1"/>
    </source>
</evidence>
<dbReference type="PANTHER" id="PTHR23513">
    <property type="entry name" value="INTEGRAL MEMBRANE EFFLUX PROTEIN-RELATED"/>
    <property type="match status" value="1"/>
</dbReference>
<dbReference type="SUPFAM" id="SSF103473">
    <property type="entry name" value="MFS general substrate transporter"/>
    <property type="match status" value="2"/>
</dbReference>
<dbReference type="OrthoDB" id="2351575at2"/>
<dbReference type="GO" id="GO:0022857">
    <property type="term" value="F:transmembrane transporter activity"/>
    <property type="evidence" value="ECO:0007669"/>
    <property type="project" value="InterPro"/>
</dbReference>
<keyword evidence="8" id="KW-1185">Reference proteome</keyword>
<feature type="transmembrane region" description="Helical" evidence="6">
    <location>
        <begin position="38"/>
        <end position="59"/>
    </location>
</feature>
<accession>A0A4V6P686</accession>
<evidence type="ECO:0000313" key="8">
    <source>
        <dbReference type="Proteomes" id="UP000295418"/>
    </source>
</evidence>
<feature type="transmembrane region" description="Helical" evidence="6">
    <location>
        <begin position="257"/>
        <end position="278"/>
    </location>
</feature>
<protein>
    <submittedName>
        <fullName evidence="7">MFS transporter</fullName>
    </submittedName>
</protein>
<evidence type="ECO:0000256" key="5">
    <source>
        <dbReference type="ARBA" id="ARBA00023136"/>
    </source>
</evidence>
<evidence type="ECO:0000256" key="1">
    <source>
        <dbReference type="ARBA" id="ARBA00004651"/>
    </source>
</evidence>
<proteinExistence type="predicted"/>
<dbReference type="PANTHER" id="PTHR23513:SF19">
    <property type="entry name" value="MAJOR FACILITATOR SUPERFAMILY (MFS) PROFILE DOMAIN-CONTAINING PROTEIN"/>
    <property type="match status" value="1"/>
</dbReference>
<evidence type="ECO:0000256" key="3">
    <source>
        <dbReference type="ARBA" id="ARBA00022692"/>
    </source>
</evidence>
<keyword evidence="3 6" id="KW-0812">Transmembrane</keyword>
<dbReference type="InterPro" id="IPR036259">
    <property type="entry name" value="MFS_trans_sf"/>
</dbReference>
<feature type="transmembrane region" description="Helical" evidence="6">
    <location>
        <begin position="375"/>
        <end position="396"/>
    </location>
</feature>
<dbReference type="Proteomes" id="UP000295418">
    <property type="component" value="Unassembled WGS sequence"/>
</dbReference>
<gene>
    <name evidence="7" type="ORF">E0485_20310</name>
</gene>
<feature type="transmembrane region" description="Helical" evidence="6">
    <location>
        <begin position="346"/>
        <end position="369"/>
    </location>
</feature>
<comment type="subcellular location">
    <subcellularLocation>
        <location evidence="1">Cell membrane</location>
        <topology evidence="1">Multi-pass membrane protein</topology>
    </subcellularLocation>
</comment>
<reference evidence="7 8" key="1">
    <citation type="submission" date="2019-03" db="EMBL/GenBank/DDBJ databases">
        <authorList>
            <person name="Kim M.K.M."/>
        </authorList>
    </citation>
    <scope>NUCLEOTIDE SEQUENCE [LARGE SCALE GENOMIC DNA]</scope>
    <source>
        <strain evidence="7 8">18JY21-1</strain>
    </source>
</reference>
<dbReference type="EMBL" id="SKFG01000028">
    <property type="protein sequence ID" value="TCZ74022.1"/>
    <property type="molecule type" value="Genomic_DNA"/>
</dbReference>
<keyword evidence="2" id="KW-1003">Cell membrane</keyword>
<feature type="transmembrane region" description="Helical" evidence="6">
    <location>
        <begin position="7"/>
        <end position="32"/>
    </location>
</feature>
<dbReference type="GO" id="GO:0005886">
    <property type="term" value="C:plasma membrane"/>
    <property type="evidence" value="ECO:0007669"/>
    <property type="project" value="UniProtKB-SubCell"/>
</dbReference>
<feature type="transmembrane region" description="Helical" evidence="6">
    <location>
        <begin position="165"/>
        <end position="183"/>
    </location>
</feature>
<sequence>MWTSPFLNLWFARTSIALANVIYIMVITTFIYQKTNSALISALFPLLKVMINLIAGFTSPFLYNKFAYRKLFVHLQLVKAIFLTALFLGFTIITSNIILLLILVMLISFMEGWGNPLLQSATPKLVPAHQLVKGNSVLSIATQSAEIAGYSFTAFAVIHLGHSPVLAFNMGLFWVALFCLYMASKGFDQENKEASSSKNQSKLGVMKEGWLLIWRNPTLRIVTTMDVIEGIAGSVWIGAITLVYVKEALHQEEQWWGFINSSYYIGTIAGGFLILLIAKYIQKHLIISMGIGSLLFSIFTLIYGLTSSPILALLLCIAMGPAYQIRDVAQQTAFQMNIPSGQLTKVYASHSIILSSSTGISIALMGFIADYLGVRNVYILSAILIFISAILSFKLLRAMPKQKDMKLTA</sequence>
<dbReference type="CDD" id="cd06173">
    <property type="entry name" value="MFS_MefA_like"/>
    <property type="match status" value="1"/>
</dbReference>
<organism evidence="7 8">
    <name type="scientific">Paenibacillus albiflavus</name>
    <dbReference type="NCBI Taxonomy" id="2545760"/>
    <lineage>
        <taxon>Bacteria</taxon>
        <taxon>Bacillati</taxon>
        <taxon>Bacillota</taxon>
        <taxon>Bacilli</taxon>
        <taxon>Bacillales</taxon>
        <taxon>Paenibacillaceae</taxon>
        <taxon>Paenibacillus</taxon>
    </lineage>
</organism>
<comment type="caution">
    <text evidence="7">The sequence shown here is derived from an EMBL/GenBank/DDBJ whole genome shotgun (WGS) entry which is preliminary data.</text>
</comment>
<dbReference type="RefSeq" id="WP_132419901.1">
    <property type="nucleotide sequence ID" value="NZ_SKFG01000028.1"/>
</dbReference>
<dbReference type="Gene3D" id="1.20.1250.20">
    <property type="entry name" value="MFS general substrate transporter like domains"/>
    <property type="match status" value="2"/>
</dbReference>
<evidence type="ECO:0000256" key="6">
    <source>
        <dbReference type="SAM" id="Phobius"/>
    </source>
</evidence>
<feature type="transmembrane region" description="Helical" evidence="6">
    <location>
        <begin position="227"/>
        <end position="245"/>
    </location>
</feature>
<dbReference type="InterPro" id="IPR011701">
    <property type="entry name" value="MFS"/>
</dbReference>